<evidence type="ECO:0000256" key="2">
    <source>
        <dbReference type="ARBA" id="ARBA00022679"/>
    </source>
</evidence>
<protein>
    <submittedName>
        <fullName evidence="3">Putative N-acetylmannosaminyltransferase</fullName>
        <ecNumber evidence="3">2.4.1.187</ecNumber>
    </submittedName>
</protein>
<dbReference type="EC" id="2.4.1.187" evidence="3"/>
<dbReference type="EMBL" id="SJPM01000005">
    <property type="protein sequence ID" value="TWT96475.1"/>
    <property type="molecule type" value="Genomic_DNA"/>
</dbReference>
<dbReference type="Proteomes" id="UP000316213">
    <property type="component" value="Unassembled WGS sequence"/>
</dbReference>
<comment type="caution">
    <text evidence="3">The sequence shown here is derived from an EMBL/GenBank/DDBJ whole genome shotgun (WGS) entry which is preliminary data.</text>
</comment>
<dbReference type="InterPro" id="IPR004629">
    <property type="entry name" value="WecG_TagA_CpsF"/>
</dbReference>
<dbReference type="GO" id="GO:0047244">
    <property type="term" value="F:N-acetylglucosaminyldiphosphoundecaprenol N-acetyl-beta-D-mannosaminyltransferase activity"/>
    <property type="evidence" value="ECO:0007669"/>
    <property type="project" value="UniProtKB-EC"/>
</dbReference>
<evidence type="ECO:0000256" key="1">
    <source>
        <dbReference type="ARBA" id="ARBA00022676"/>
    </source>
</evidence>
<dbReference type="PANTHER" id="PTHR34136:SF1">
    <property type="entry name" value="UDP-N-ACETYL-D-MANNOSAMINURONIC ACID TRANSFERASE"/>
    <property type="match status" value="1"/>
</dbReference>
<dbReference type="CDD" id="cd06533">
    <property type="entry name" value="Glyco_transf_WecG_TagA"/>
    <property type="match status" value="1"/>
</dbReference>
<sequence length="276" mass="31025">MPLPFNLLNSQPTVIEPESQPTIWPNKYSLFGLLVSAVDYDQAVGCILQAAKNHEAAIVSCHAVHAVVTLSSDSELREQANRFAMITPDGQPVRWALNSLYRTDLHDRVYGPELMWRVLRECEANEVSVYLYGGSERTLAKLHTNVQDAFPQLKIAGCKSPPYRELTKDELINIADEINGSGAEIVFIGLGCPKQDKFAASQATRIRGIQICVGAAFDFHAKVKPTAPAWMQRYGLEWAFRLACEPRRLFNRYLTTNSIFVYRFVQAIFGKAWNQS</sequence>
<accession>A0A5C6ABE0</accession>
<dbReference type="NCBIfam" id="TIGR00696">
    <property type="entry name" value="wecG_tagA_cpsF"/>
    <property type="match status" value="1"/>
</dbReference>
<name>A0A5C6ABE0_9BACT</name>
<keyword evidence="1 3" id="KW-0328">Glycosyltransferase</keyword>
<reference evidence="3 4" key="1">
    <citation type="submission" date="2019-02" db="EMBL/GenBank/DDBJ databases">
        <title>Deep-cultivation of Planctomycetes and their phenomic and genomic characterization uncovers novel biology.</title>
        <authorList>
            <person name="Wiegand S."/>
            <person name="Jogler M."/>
            <person name="Boedeker C."/>
            <person name="Pinto D."/>
            <person name="Vollmers J."/>
            <person name="Rivas-Marin E."/>
            <person name="Kohn T."/>
            <person name="Peeters S.H."/>
            <person name="Heuer A."/>
            <person name="Rast P."/>
            <person name="Oberbeckmann S."/>
            <person name="Bunk B."/>
            <person name="Jeske O."/>
            <person name="Meyerdierks A."/>
            <person name="Storesund J.E."/>
            <person name="Kallscheuer N."/>
            <person name="Luecker S."/>
            <person name="Lage O.M."/>
            <person name="Pohl T."/>
            <person name="Merkel B.J."/>
            <person name="Hornburger P."/>
            <person name="Mueller R.-W."/>
            <person name="Bruemmer F."/>
            <person name="Labrenz M."/>
            <person name="Spormann A.M."/>
            <person name="Op Den Camp H."/>
            <person name="Overmann J."/>
            <person name="Amann R."/>
            <person name="Jetten M.S.M."/>
            <person name="Mascher T."/>
            <person name="Medema M.H."/>
            <person name="Devos D.P."/>
            <person name="Kaster A.-K."/>
            <person name="Ovreas L."/>
            <person name="Rohde M."/>
            <person name="Galperin M.Y."/>
            <person name="Jogler C."/>
        </authorList>
    </citation>
    <scope>NUCLEOTIDE SEQUENCE [LARGE SCALE GENOMIC DNA]</scope>
    <source>
        <strain evidence="3 4">Pla100</strain>
    </source>
</reference>
<keyword evidence="2 3" id="KW-0808">Transferase</keyword>
<dbReference type="PANTHER" id="PTHR34136">
    <property type="match status" value="1"/>
</dbReference>
<keyword evidence="4" id="KW-1185">Reference proteome</keyword>
<dbReference type="AlphaFoldDB" id="A0A5C6ABE0"/>
<organism evidence="3 4">
    <name type="scientific">Neorhodopirellula pilleata</name>
    <dbReference type="NCBI Taxonomy" id="2714738"/>
    <lineage>
        <taxon>Bacteria</taxon>
        <taxon>Pseudomonadati</taxon>
        <taxon>Planctomycetota</taxon>
        <taxon>Planctomycetia</taxon>
        <taxon>Pirellulales</taxon>
        <taxon>Pirellulaceae</taxon>
        <taxon>Neorhodopirellula</taxon>
    </lineage>
</organism>
<proteinExistence type="predicted"/>
<dbReference type="Pfam" id="PF03808">
    <property type="entry name" value="Glyco_tran_WecG"/>
    <property type="match status" value="1"/>
</dbReference>
<gene>
    <name evidence="3" type="primary">tagA_1</name>
    <name evidence="3" type="ORF">Pla100_29560</name>
</gene>
<evidence type="ECO:0000313" key="4">
    <source>
        <dbReference type="Proteomes" id="UP000316213"/>
    </source>
</evidence>
<evidence type="ECO:0000313" key="3">
    <source>
        <dbReference type="EMBL" id="TWT96475.1"/>
    </source>
</evidence>